<keyword evidence="1" id="KW-0808">Transferase</keyword>
<dbReference type="InterPro" id="IPR050339">
    <property type="entry name" value="CC_SR_Kinase"/>
</dbReference>
<evidence type="ECO:0000313" key="9">
    <source>
        <dbReference type="EMBL" id="KAH0570422.1"/>
    </source>
</evidence>
<evidence type="ECO:0000313" key="10">
    <source>
        <dbReference type="Proteomes" id="UP000018208"/>
    </source>
</evidence>
<dbReference type="PANTHER" id="PTHR11042">
    <property type="entry name" value="EUKARYOTIC TRANSLATION INITIATION FACTOR 2-ALPHA KINASE EIF2-ALPHA KINASE -RELATED"/>
    <property type="match status" value="1"/>
</dbReference>
<dbReference type="Gene3D" id="1.10.510.10">
    <property type="entry name" value="Transferase(Phosphotransferase) domain 1"/>
    <property type="match status" value="1"/>
</dbReference>
<dbReference type="EMBL" id="AUWU02000007">
    <property type="protein sequence ID" value="KAH0570422.1"/>
    <property type="molecule type" value="Genomic_DNA"/>
</dbReference>
<dbReference type="PROSITE" id="PS50011">
    <property type="entry name" value="PROTEIN_KINASE_DOM"/>
    <property type="match status" value="1"/>
</dbReference>
<keyword evidence="6" id="KW-0472">Membrane</keyword>
<dbReference type="PANTHER" id="PTHR11042:SF138">
    <property type="entry name" value="SERINE_THREONINE-PROTEIN KINASE IKS1-RELATED"/>
    <property type="match status" value="1"/>
</dbReference>
<keyword evidence="6" id="KW-1133">Transmembrane helix</keyword>
<dbReference type="CDD" id="cd00180">
    <property type="entry name" value="PKc"/>
    <property type="match status" value="1"/>
</dbReference>
<keyword evidence="6" id="KW-0812">Transmembrane</keyword>
<keyword evidence="10" id="KW-1185">Reference proteome</keyword>
<feature type="binding site" evidence="5">
    <location>
        <position position="64"/>
    </location>
    <ligand>
        <name>ATP</name>
        <dbReference type="ChEBI" id="CHEBI:30616"/>
    </ligand>
</feature>
<reference evidence="9" key="2">
    <citation type="submission" date="2020-12" db="EMBL/GenBank/DDBJ databases">
        <title>New Spironucleus salmonicida genome in near-complete chromosomes.</title>
        <authorList>
            <person name="Xu F."/>
            <person name="Kurt Z."/>
            <person name="Jimenez-Gonzalez A."/>
            <person name="Astvaldsson A."/>
            <person name="Andersson J.O."/>
            <person name="Svard S.G."/>
        </authorList>
    </citation>
    <scope>NUCLEOTIDE SEQUENCE</scope>
    <source>
        <strain evidence="9">ATCC 50377</strain>
    </source>
</reference>
<dbReference type="GO" id="GO:0005524">
    <property type="term" value="F:ATP binding"/>
    <property type="evidence" value="ECO:0007669"/>
    <property type="project" value="UniProtKB-UniRule"/>
</dbReference>
<proteinExistence type="predicted"/>
<gene>
    <name evidence="8" type="ORF">SS50377_10389</name>
    <name evidence="9" type="ORF">SS50377_26702</name>
</gene>
<feature type="transmembrane region" description="Helical" evidence="6">
    <location>
        <begin position="403"/>
        <end position="421"/>
    </location>
</feature>
<dbReference type="VEuPathDB" id="GiardiaDB:SS50377_26702"/>
<dbReference type="GO" id="GO:0004672">
    <property type="term" value="F:protein kinase activity"/>
    <property type="evidence" value="ECO:0007669"/>
    <property type="project" value="InterPro"/>
</dbReference>
<evidence type="ECO:0000256" key="5">
    <source>
        <dbReference type="PROSITE-ProRule" id="PRU10141"/>
    </source>
</evidence>
<feature type="domain" description="Protein kinase" evidence="7">
    <location>
        <begin position="32"/>
        <end position="403"/>
    </location>
</feature>
<organism evidence="8">
    <name type="scientific">Spironucleus salmonicida</name>
    <dbReference type="NCBI Taxonomy" id="348837"/>
    <lineage>
        <taxon>Eukaryota</taxon>
        <taxon>Metamonada</taxon>
        <taxon>Diplomonadida</taxon>
        <taxon>Hexamitidae</taxon>
        <taxon>Hexamitinae</taxon>
        <taxon>Spironucleus</taxon>
    </lineage>
</organism>
<sequence length="423" mass="49026">MNCPCCGRSQLLDAFYFNMLNRISNHQLYKNFDVICRVGSGSFGTVIKVKHFVNKQELNTYAIKQIPIDQYQTPWLQKVLSEVEILQKLYHTNVVRYFYSWVEEVKTNINDINREHLMILLEYAKAGSLTNLKSSILGRILYEEEFIYLLIQASQALDHLHKLQIVSRDIKPENFLLTGNLPEIDNEAVYVFRNPTIIEQKQINRDRDPDNINKRQQIAYIKEYGIKNLVLKIADFGQMGDGVSAGTEILTAPEVLISGKHTFSSDIFSLGLSFIQLVTNIELTSDVQKYQLELQTQFDNLNYSQECKLLMKQMLNNRIPASDIVKIGLLLQNNFCQEKRIEVIQEEYAYKINPYNYKQNNFSQYSNTQPEIPSNIPDTTIQSLPLKPSQFLPFKGLVEQIKLFQNILLVIIIVLEILIILRQ</sequence>
<dbReference type="Gene3D" id="3.30.200.20">
    <property type="entry name" value="Phosphorylase Kinase, domain 1"/>
    <property type="match status" value="1"/>
</dbReference>
<dbReference type="EMBL" id="KI545953">
    <property type="protein sequence ID" value="EST49175.1"/>
    <property type="molecule type" value="Genomic_DNA"/>
</dbReference>
<protein>
    <submittedName>
        <fullName evidence="8">Kinase</fullName>
    </submittedName>
</protein>
<dbReference type="Proteomes" id="UP000018208">
    <property type="component" value="Unassembled WGS sequence"/>
</dbReference>
<evidence type="ECO:0000256" key="3">
    <source>
        <dbReference type="ARBA" id="ARBA00022777"/>
    </source>
</evidence>
<evidence type="ECO:0000256" key="6">
    <source>
        <dbReference type="SAM" id="Phobius"/>
    </source>
</evidence>
<keyword evidence="3 8" id="KW-0418">Kinase</keyword>
<dbReference type="Pfam" id="PF00069">
    <property type="entry name" value="Pkinase"/>
    <property type="match status" value="1"/>
</dbReference>
<dbReference type="OrthoDB" id="10254279at2759"/>
<dbReference type="GO" id="GO:0005737">
    <property type="term" value="C:cytoplasm"/>
    <property type="evidence" value="ECO:0007669"/>
    <property type="project" value="TreeGrafter"/>
</dbReference>
<dbReference type="InterPro" id="IPR017441">
    <property type="entry name" value="Protein_kinase_ATP_BS"/>
</dbReference>
<dbReference type="InterPro" id="IPR011009">
    <property type="entry name" value="Kinase-like_dom_sf"/>
</dbReference>
<evidence type="ECO:0000256" key="1">
    <source>
        <dbReference type="ARBA" id="ARBA00022679"/>
    </source>
</evidence>
<dbReference type="AlphaFoldDB" id="V6LXA6"/>
<dbReference type="InterPro" id="IPR000719">
    <property type="entry name" value="Prot_kinase_dom"/>
</dbReference>
<evidence type="ECO:0000256" key="2">
    <source>
        <dbReference type="ARBA" id="ARBA00022741"/>
    </source>
</evidence>
<dbReference type="SMART" id="SM00220">
    <property type="entry name" value="S_TKc"/>
    <property type="match status" value="1"/>
</dbReference>
<reference evidence="8 9" key="1">
    <citation type="journal article" date="2014" name="PLoS Genet.">
        <title>The Genome of Spironucleus salmonicida Highlights a Fish Pathogen Adapted to Fluctuating Environments.</title>
        <authorList>
            <person name="Xu F."/>
            <person name="Jerlstrom-Hultqvist J."/>
            <person name="Einarsson E."/>
            <person name="Astvaldsson A."/>
            <person name="Svard S.G."/>
            <person name="Andersson J.O."/>
        </authorList>
    </citation>
    <scope>NUCLEOTIDE SEQUENCE</scope>
    <source>
        <strain evidence="9">ATCC 50377</strain>
    </source>
</reference>
<dbReference type="GO" id="GO:0005634">
    <property type="term" value="C:nucleus"/>
    <property type="evidence" value="ECO:0007669"/>
    <property type="project" value="TreeGrafter"/>
</dbReference>
<evidence type="ECO:0000256" key="4">
    <source>
        <dbReference type="ARBA" id="ARBA00022840"/>
    </source>
</evidence>
<dbReference type="PROSITE" id="PS00107">
    <property type="entry name" value="PROTEIN_KINASE_ATP"/>
    <property type="match status" value="1"/>
</dbReference>
<accession>V6LXA6</accession>
<evidence type="ECO:0000259" key="7">
    <source>
        <dbReference type="PROSITE" id="PS50011"/>
    </source>
</evidence>
<dbReference type="SUPFAM" id="SSF56112">
    <property type="entry name" value="Protein kinase-like (PK-like)"/>
    <property type="match status" value="1"/>
</dbReference>
<name>V6LXA6_9EUKA</name>
<evidence type="ECO:0000313" key="8">
    <source>
        <dbReference type="EMBL" id="EST49175.1"/>
    </source>
</evidence>
<keyword evidence="2 5" id="KW-0547">Nucleotide-binding</keyword>
<keyword evidence="4 5" id="KW-0067">ATP-binding</keyword>